<comment type="caution">
    <text evidence="2">The sequence shown here is derived from an EMBL/GenBank/DDBJ whole genome shotgun (WGS) entry which is preliminary data.</text>
</comment>
<dbReference type="Proteomes" id="UP000011668">
    <property type="component" value="Unassembled WGS sequence"/>
</dbReference>
<name>L8WLJ0_THACA</name>
<feature type="transmembrane region" description="Helical" evidence="1">
    <location>
        <begin position="141"/>
        <end position="161"/>
    </location>
</feature>
<keyword evidence="3" id="KW-1185">Reference proteome</keyword>
<dbReference type="HOGENOM" id="CLU_1482971_0_0_1"/>
<gene>
    <name evidence="2" type="ORF">AG1IA_08762</name>
</gene>
<organism evidence="2 3">
    <name type="scientific">Thanatephorus cucumeris (strain AG1-IA)</name>
    <name type="common">Rice sheath blight fungus</name>
    <name type="synonym">Rhizoctonia solani</name>
    <dbReference type="NCBI Taxonomy" id="983506"/>
    <lineage>
        <taxon>Eukaryota</taxon>
        <taxon>Fungi</taxon>
        <taxon>Dikarya</taxon>
        <taxon>Basidiomycota</taxon>
        <taxon>Agaricomycotina</taxon>
        <taxon>Agaricomycetes</taxon>
        <taxon>Cantharellales</taxon>
        <taxon>Ceratobasidiaceae</taxon>
        <taxon>Rhizoctonia</taxon>
        <taxon>Rhizoctonia solani AG-1</taxon>
    </lineage>
</organism>
<sequence length="182" mass="19724">MSVLRIVSSASSPDFDRLLSSLSPTCHASCLGSPAMARFVISALSPDSPAYFSPIVWCYYSPTIRPWSLDAQSLSTCLFIGCNACDMVYNALQRALPYWLWETLGCHALVAHLASFNFGCLMAGVLLFGAPPEHGIGRCSMGMLACVLVYGASKGLTYLCLIERVGRIRTRIDFLSLTGPNL</sequence>
<keyword evidence="1" id="KW-0812">Transmembrane</keyword>
<evidence type="ECO:0000256" key="1">
    <source>
        <dbReference type="SAM" id="Phobius"/>
    </source>
</evidence>
<evidence type="ECO:0000313" key="2">
    <source>
        <dbReference type="EMBL" id="ELU37204.1"/>
    </source>
</evidence>
<dbReference type="EMBL" id="AFRT01002801">
    <property type="protein sequence ID" value="ELU37204.1"/>
    <property type="molecule type" value="Genomic_DNA"/>
</dbReference>
<accession>L8WLJ0</accession>
<protein>
    <submittedName>
        <fullName evidence="2">Uncharacterized protein</fullName>
    </submittedName>
</protein>
<proteinExistence type="predicted"/>
<feature type="transmembrane region" description="Helical" evidence="1">
    <location>
        <begin position="104"/>
        <end position="129"/>
    </location>
</feature>
<keyword evidence="1" id="KW-1133">Transmembrane helix</keyword>
<keyword evidence="1" id="KW-0472">Membrane</keyword>
<dbReference type="AlphaFoldDB" id="L8WLJ0"/>
<evidence type="ECO:0000313" key="3">
    <source>
        <dbReference type="Proteomes" id="UP000011668"/>
    </source>
</evidence>
<reference evidence="2 3" key="1">
    <citation type="journal article" date="2013" name="Nat. Commun.">
        <title>The evolution and pathogenic mechanisms of the rice sheath blight pathogen.</title>
        <authorList>
            <person name="Zheng A."/>
            <person name="Lin R."/>
            <person name="Xu L."/>
            <person name="Qin P."/>
            <person name="Tang C."/>
            <person name="Ai P."/>
            <person name="Zhang D."/>
            <person name="Liu Y."/>
            <person name="Sun Z."/>
            <person name="Feng H."/>
            <person name="Wang Y."/>
            <person name="Chen Y."/>
            <person name="Liang X."/>
            <person name="Fu R."/>
            <person name="Li Q."/>
            <person name="Zhang J."/>
            <person name="Yu X."/>
            <person name="Xie Z."/>
            <person name="Ding L."/>
            <person name="Guan P."/>
            <person name="Tang J."/>
            <person name="Liang Y."/>
            <person name="Wang S."/>
            <person name="Deng Q."/>
            <person name="Li S."/>
            <person name="Zhu J."/>
            <person name="Wang L."/>
            <person name="Liu H."/>
            <person name="Li P."/>
        </authorList>
    </citation>
    <scope>NUCLEOTIDE SEQUENCE [LARGE SCALE GENOMIC DNA]</scope>
    <source>
        <strain evidence="3">AG-1 IA</strain>
    </source>
</reference>